<dbReference type="Gene3D" id="3.90.1200.10">
    <property type="match status" value="1"/>
</dbReference>
<keyword evidence="2" id="KW-0808">Transferase</keyword>
<reference evidence="2 3" key="1">
    <citation type="submission" date="2016-10" db="EMBL/GenBank/DDBJ databases">
        <authorList>
            <person name="de Groot N.N."/>
        </authorList>
    </citation>
    <scope>NUCLEOTIDE SEQUENCE [LARGE SCALE GENOMIC DNA]</scope>
    <source>
        <strain evidence="2 3">DSM 21800</strain>
    </source>
</reference>
<dbReference type="STRING" id="630515.SAMN04489812_5832"/>
<dbReference type="InterPro" id="IPR002575">
    <property type="entry name" value="Aminoglycoside_PTrfase"/>
</dbReference>
<dbReference type="AlphaFoldDB" id="A0A1H2ACK4"/>
<evidence type="ECO:0000313" key="2">
    <source>
        <dbReference type="EMBL" id="SDT43624.1"/>
    </source>
</evidence>
<sequence>MSELPDELLGWVSEVAGAAIQDAVSVHIGAQRASGSFHLRMVGGDFTDLLLKVPVPEWIGPRMVATNARALQLAAEFGLSAPRLVGADLDGSASGTVATLETWLPGSSALPPAVSVTRLRNAGAALARVHAFSLAPHEDLRLRPRPVADDDFAAERRAGRMPTTGLLQRADEMTRQHGVPATDPVFVHGDAWPGNMLFEGDSCTALIDWKTAGIGDPGVDLSGFRLQMAIQYGPDAPDEVLRGWQEQAGRDAGSVSYWDAIAALNTPTELSGFPGFGADGSRLDATAVTQRRDEFLQTALNALT</sequence>
<accession>A0A1H2ACK4</accession>
<name>A0A1H2ACK4_9ACTN</name>
<dbReference type="Pfam" id="PF01636">
    <property type="entry name" value="APH"/>
    <property type="match status" value="1"/>
</dbReference>
<gene>
    <name evidence="2" type="ORF">SAMN04489812_5832</name>
</gene>
<dbReference type="SUPFAM" id="SSF56112">
    <property type="entry name" value="Protein kinase-like (PK-like)"/>
    <property type="match status" value="1"/>
</dbReference>
<dbReference type="InterPro" id="IPR011009">
    <property type="entry name" value="Kinase-like_dom_sf"/>
</dbReference>
<evidence type="ECO:0000259" key="1">
    <source>
        <dbReference type="Pfam" id="PF01636"/>
    </source>
</evidence>
<organism evidence="2 3">
    <name type="scientific">Microlunatus soli</name>
    <dbReference type="NCBI Taxonomy" id="630515"/>
    <lineage>
        <taxon>Bacteria</taxon>
        <taxon>Bacillati</taxon>
        <taxon>Actinomycetota</taxon>
        <taxon>Actinomycetes</taxon>
        <taxon>Propionibacteriales</taxon>
        <taxon>Propionibacteriaceae</taxon>
        <taxon>Microlunatus</taxon>
    </lineage>
</organism>
<dbReference type="Proteomes" id="UP000199103">
    <property type="component" value="Chromosome I"/>
</dbReference>
<dbReference type="InterPro" id="IPR051678">
    <property type="entry name" value="AGP_Transferase"/>
</dbReference>
<dbReference type="GO" id="GO:0016740">
    <property type="term" value="F:transferase activity"/>
    <property type="evidence" value="ECO:0007669"/>
    <property type="project" value="UniProtKB-KW"/>
</dbReference>
<feature type="domain" description="Aminoglycoside phosphotransferase" evidence="1">
    <location>
        <begin position="48"/>
        <end position="249"/>
    </location>
</feature>
<dbReference type="PANTHER" id="PTHR21310">
    <property type="entry name" value="AMINOGLYCOSIDE PHOSPHOTRANSFERASE-RELATED-RELATED"/>
    <property type="match status" value="1"/>
</dbReference>
<protein>
    <submittedName>
        <fullName evidence="2">Phosphotransferase enzyme family protein</fullName>
    </submittedName>
</protein>
<keyword evidence="3" id="KW-1185">Reference proteome</keyword>
<dbReference type="EMBL" id="LT629772">
    <property type="protein sequence ID" value="SDT43624.1"/>
    <property type="molecule type" value="Genomic_DNA"/>
</dbReference>
<proteinExistence type="predicted"/>
<evidence type="ECO:0000313" key="3">
    <source>
        <dbReference type="Proteomes" id="UP000199103"/>
    </source>
</evidence>